<gene>
    <name evidence="1" type="ORF">C0216_24825</name>
</gene>
<sequence length="161" mass="16251">MRTSSPAGAVSTAGAAARTAAARTVPARAAGARTVTALAAAALALTALLPGTARAAQAGPAAGPPPARAVPCAAGQLCLWAKPDFKGTRHAYELSTLDINSCTALPAGASAQSLVNRTGRPVTTYQSAECAETGEFQTYPGDGVQLPQSGYLVRAFKVWER</sequence>
<keyword evidence="2" id="KW-1185">Reference proteome</keyword>
<protein>
    <recommendedName>
        <fullName evidence="3">Proteinase inhibitor I36 SMPI</fullName>
    </recommendedName>
</protein>
<name>A0A344U5T3_9ACTN</name>
<dbReference type="KEGG" id="sgz:C0216_24825"/>
<dbReference type="AlphaFoldDB" id="A0A344U5T3"/>
<proteinExistence type="predicted"/>
<organism evidence="1 2">
    <name type="scientific">Streptomyces globosus</name>
    <dbReference type="NCBI Taxonomy" id="68209"/>
    <lineage>
        <taxon>Bacteria</taxon>
        <taxon>Bacillati</taxon>
        <taxon>Actinomycetota</taxon>
        <taxon>Actinomycetes</taxon>
        <taxon>Kitasatosporales</taxon>
        <taxon>Streptomycetaceae</taxon>
        <taxon>Streptomyces</taxon>
    </lineage>
</organism>
<evidence type="ECO:0008006" key="3">
    <source>
        <dbReference type="Google" id="ProtNLM"/>
    </source>
</evidence>
<evidence type="ECO:0000313" key="1">
    <source>
        <dbReference type="EMBL" id="AXE26254.1"/>
    </source>
</evidence>
<dbReference type="OrthoDB" id="5196292at2"/>
<dbReference type="EMBL" id="CP030862">
    <property type="protein sequence ID" value="AXE26254.1"/>
    <property type="molecule type" value="Genomic_DNA"/>
</dbReference>
<evidence type="ECO:0000313" key="2">
    <source>
        <dbReference type="Proteomes" id="UP000252004"/>
    </source>
</evidence>
<dbReference type="RefSeq" id="WP_114057429.1">
    <property type="nucleotide sequence ID" value="NZ_CP030862.1"/>
</dbReference>
<dbReference type="Pfam" id="PF03995">
    <property type="entry name" value="Inhibitor_I36"/>
    <property type="match status" value="1"/>
</dbReference>
<reference evidence="1 2" key="1">
    <citation type="submission" date="2018-01" db="EMBL/GenBank/DDBJ databases">
        <title>Draft genome Sequence of streptomyces globosus LZH-48.</title>
        <authorList>
            <person name="Ran K."/>
            <person name="Li Z."/>
            <person name="Wei S."/>
            <person name="Dong R."/>
        </authorList>
    </citation>
    <scope>NUCLEOTIDE SEQUENCE [LARGE SCALE GENOMIC DNA]</scope>
    <source>
        <strain evidence="1 2">LZH-48</strain>
    </source>
</reference>
<accession>A0A344U5T3</accession>
<dbReference type="Proteomes" id="UP000252004">
    <property type="component" value="Chromosome"/>
</dbReference>